<evidence type="ECO:0000313" key="2">
    <source>
        <dbReference type="EMBL" id="SEQ85138.1"/>
    </source>
</evidence>
<organism evidence="2 3">
    <name type="scientific">Streptomyces radiopugnans</name>
    <dbReference type="NCBI Taxonomy" id="403935"/>
    <lineage>
        <taxon>Bacteria</taxon>
        <taxon>Bacillati</taxon>
        <taxon>Actinomycetota</taxon>
        <taxon>Actinomycetes</taxon>
        <taxon>Kitasatosporales</taxon>
        <taxon>Streptomycetaceae</taxon>
        <taxon>Streptomyces</taxon>
    </lineage>
</organism>
<name>A0A1H9JEA6_9ACTN</name>
<evidence type="ECO:0000313" key="3">
    <source>
        <dbReference type="Proteomes" id="UP000199055"/>
    </source>
</evidence>
<dbReference type="AlphaFoldDB" id="A0A1H9JEA6"/>
<dbReference type="EMBL" id="FOET01000017">
    <property type="protein sequence ID" value="SEQ85138.1"/>
    <property type="molecule type" value="Genomic_DNA"/>
</dbReference>
<sequence length="62" mass="6207">MALAAAAPVTERIERIGLGPYVSNAGVREPLLLVSDLATLDVVSGGRAGSTTIGCAGGKRRA</sequence>
<dbReference type="RefSeq" id="WP_245770282.1">
    <property type="nucleotide sequence ID" value="NZ_FOET01000017.1"/>
</dbReference>
<dbReference type="GO" id="GO:0004497">
    <property type="term" value="F:monooxygenase activity"/>
    <property type="evidence" value="ECO:0007669"/>
    <property type="project" value="UniProtKB-KW"/>
</dbReference>
<dbReference type="Proteomes" id="UP000199055">
    <property type="component" value="Unassembled WGS sequence"/>
</dbReference>
<dbReference type="SUPFAM" id="SSF51679">
    <property type="entry name" value="Bacterial luciferase-like"/>
    <property type="match status" value="1"/>
</dbReference>
<dbReference type="InterPro" id="IPR036661">
    <property type="entry name" value="Luciferase-like_sf"/>
</dbReference>
<proteinExistence type="predicted"/>
<keyword evidence="2" id="KW-0503">Monooxygenase</keyword>
<dbReference type="GO" id="GO:0016705">
    <property type="term" value="F:oxidoreductase activity, acting on paired donors, with incorporation or reduction of molecular oxygen"/>
    <property type="evidence" value="ECO:0007669"/>
    <property type="project" value="InterPro"/>
</dbReference>
<dbReference type="Gene3D" id="3.20.20.30">
    <property type="entry name" value="Luciferase-like domain"/>
    <property type="match status" value="1"/>
</dbReference>
<dbReference type="STRING" id="403935.SAMN05216481_11759"/>
<protein>
    <submittedName>
        <fullName evidence="2">Luciferase-like monooxygenase</fullName>
    </submittedName>
</protein>
<dbReference type="Pfam" id="PF00296">
    <property type="entry name" value="Bac_luciferase"/>
    <property type="match status" value="1"/>
</dbReference>
<reference evidence="2 3" key="1">
    <citation type="submission" date="2016-10" db="EMBL/GenBank/DDBJ databases">
        <authorList>
            <person name="de Groot N.N."/>
        </authorList>
    </citation>
    <scope>NUCLEOTIDE SEQUENCE [LARGE SCALE GENOMIC DNA]</scope>
    <source>
        <strain evidence="2 3">CGMCC 4.3519</strain>
    </source>
</reference>
<gene>
    <name evidence="2" type="ORF">SAMN05216481_11759</name>
</gene>
<dbReference type="InterPro" id="IPR011251">
    <property type="entry name" value="Luciferase-like_dom"/>
</dbReference>
<feature type="domain" description="Luciferase-like" evidence="1">
    <location>
        <begin position="2"/>
        <end position="49"/>
    </location>
</feature>
<keyword evidence="2" id="KW-0560">Oxidoreductase</keyword>
<accession>A0A1H9JEA6</accession>
<keyword evidence="3" id="KW-1185">Reference proteome</keyword>
<evidence type="ECO:0000259" key="1">
    <source>
        <dbReference type="Pfam" id="PF00296"/>
    </source>
</evidence>